<gene>
    <name evidence="2" type="ORF">FEZ08_01205</name>
</gene>
<dbReference type="OrthoDB" id="4753036at2"/>
<proteinExistence type="predicted"/>
<accession>A0A5R8QIJ5</accession>
<dbReference type="AlphaFoldDB" id="A0A5R8QIJ5"/>
<dbReference type="Pfam" id="PF11139">
    <property type="entry name" value="SfLAP"/>
    <property type="match status" value="1"/>
</dbReference>
<feature type="transmembrane region" description="Helical" evidence="1">
    <location>
        <begin position="12"/>
        <end position="30"/>
    </location>
</feature>
<feature type="transmembrane region" description="Helical" evidence="1">
    <location>
        <begin position="155"/>
        <end position="178"/>
    </location>
</feature>
<organism evidence="2 3">
    <name type="scientific">Culicoidibacter larvae</name>
    <dbReference type="NCBI Taxonomy" id="2579976"/>
    <lineage>
        <taxon>Bacteria</taxon>
        <taxon>Bacillati</taxon>
        <taxon>Bacillota</taxon>
        <taxon>Culicoidibacteria</taxon>
        <taxon>Culicoidibacterales</taxon>
        <taxon>Culicoidibacteraceae</taxon>
        <taxon>Culicoidibacter</taxon>
    </lineage>
</organism>
<dbReference type="InterPro" id="IPR021315">
    <property type="entry name" value="Gap/Sap"/>
</dbReference>
<evidence type="ECO:0000256" key="1">
    <source>
        <dbReference type="SAM" id="Phobius"/>
    </source>
</evidence>
<evidence type="ECO:0000313" key="3">
    <source>
        <dbReference type="Proteomes" id="UP000306912"/>
    </source>
</evidence>
<dbReference type="EMBL" id="VBWP01000001">
    <property type="protein sequence ID" value="TLG77263.1"/>
    <property type="molecule type" value="Genomic_DNA"/>
</dbReference>
<keyword evidence="3" id="KW-1185">Reference proteome</keyword>
<feature type="transmembrane region" description="Helical" evidence="1">
    <location>
        <begin position="75"/>
        <end position="92"/>
    </location>
</feature>
<feature type="transmembrane region" description="Helical" evidence="1">
    <location>
        <begin position="199"/>
        <end position="217"/>
    </location>
</feature>
<name>A0A5R8QIJ5_9FIRM</name>
<dbReference type="RefSeq" id="WP_138189871.1">
    <property type="nucleotide sequence ID" value="NZ_VBWP01000001.1"/>
</dbReference>
<feature type="transmembrane region" description="Helical" evidence="1">
    <location>
        <begin position="42"/>
        <end position="63"/>
    </location>
</feature>
<evidence type="ECO:0000313" key="2">
    <source>
        <dbReference type="EMBL" id="TLG77263.1"/>
    </source>
</evidence>
<keyword evidence="1" id="KW-0812">Transmembrane</keyword>
<reference evidence="2 3" key="1">
    <citation type="submission" date="2019-05" db="EMBL/GenBank/DDBJ databases">
        <title>Culicoidintestinum kansasii gen. nov., sp. nov. from the gastrointestinal tract of the biting midge, Culicoides sonorensis.</title>
        <authorList>
            <person name="Neupane S."/>
            <person name="Ghosh A."/>
            <person name="Gunther S."/>
            <person name="Martin K."/>
            <person name="Zurek L."/>
        </authorList>
    </citation>
    <scope>NUCLEOTIDE SEQUENCE [LARGE SCALE GENOMIC DNA]</scope>
    <source>
        <strain evidence="2 3">CS-1</strain>
    </source>
</reference>
<sequence>MGAAIGALLSPAVGVAISPFPIVGLILILLSKKAKVNSLFYTLGWVLGNLIVFLIAMIFMGAISSGGEPGMIARIVYIVLGLLLFVVAGREFHNRPKNGEEVKTPGWFEKMSAIKPLGATVFSFALAAVNPKNLLLSLTAGVGVGTLNLSVGENVAATIIFLLIASSTIIVPTIAFLISGDRLNKTLDVVRDWLIKNNAIIMAVLLLFIGLSVISKAF</sequence>
<protein>
    <submittedName>
        <fullName evidence="2">GAP family protein</fullName>
    </submittedName>
</protein>
<comment type="caution">
    <text evidence="2">The sequence shown here is derived from an EMBL/GenBank/DDBJ whole genome shotgun (WGS) entry which is preliminary data.</text>
</comment>
<keyword evidence="1" id="KW-1133">Transmembrane helix</keyword>
<dbReference type="InParanoid" id="A0A5R8QIJ5"/>
<keyword evidence="1" id="KW-0472">Membrane</keyword>
<dbReference type="Proteomes" id="UP000306912">
    <property type="component" value="Unassembled WGS sequence"/>
</dbReference>